<reference evidence="2" key="1">
    <citation type="journal article" date="2019" name="Int. J. Syst. Evol. Microbiol.">
        <title>The Global Catalogue of Microorganisms (GCM) 10K type strain sequencing project: providing services to taxonomists for standard genome sequencing and annotation.</title>
        <authorList>
            <consortium name="The Broad Institute Genomics Platform"/>
            <consortium name="The Broad Institute Genome Sequencing Center for Infectious Disease"/>
            <person name="Wu L."/>
            <person name="Ma J."/>
        </authorList>
    </citation>
    <scope>NUCLEOTIDE SEQUENCE [LARGE SCALE GENOMIC DNA]</scope>
    <source>
        <strain evidence="2">CGMCC 4.7132</strain>
    </source>
</reference>
<sequence>MQKPVTPQVKIEIEGQTLTVVEYLYPLAYLARVFKVGSNDVQDAYLTIDVDDAYDWLGENVGEGFYGDIAVYDISYARTRKPWLVKTLPGTRRAAPPG</sequence>
<evidence type="ECO:0000313" key="1">
    <source>
        <dbReference type="EMBL" id="MFC4535074.1"/>
    </source>
</evidence>
<dbReference type="RefSeq" id="WP_380846961.1">
    <property type="nucleotide sequence ID" value="NZ_JBHSFP010000028.1"/>
</dbReference>
<proteinExistence type="predicted"/>
<gene>
    <name evidence="1" type="ORF">ACFO60_30300</name>
</gene>
<name>A0ABV9CP47_9ACTN</name>
<dbReference type="EMBL" id="JBHSFP010000028">
    <property type="protein sequence ID" value="MFC4535074.1"/>
    <property type="molecule type" value="Genomic_DNA"/>
</dbReference>
<evidence type="ECO:0000313" key="2">
    <source>
        <dbReference type="Proteomes" id="UP001596004"/>
    </source>
</evidence>
<protein>
    <submittedName>
        <fullName evidence="1">Uncharacterized protein</fullName>
    </submittedName>
</protein>
<comment type="caution">
    <text evidence="1">The sequence shown here is derived from an EMBL/GenBank/DDBJ whole genome shotgun (WGS) entry which is preliminary data.</text>
</comment>
<dbReference type="Proteomes" id="UP001596004">
    <property type="component" value="Unassembled WGS sequence"/>
</dbReference>
<organism evidence="1 2">
    <name type="scientific">Sphaerisporangium dianthi</name>
    <dbReference type="NCBI Taxonomy" id="1436120"/>
    <lineage>
        <taxon>Bacteria</taxon>
        <taxon>Bacillati</taxon>
        <taxon>Actinomycetota</taxon>
        <taxon>Actinomycetes</taxon>
        <taxon>Streptosporangiales</taxon>
        <taxon>Streptosporangiaceae</taxon>
        <taxon>Sphaerisporangium</taxon>
    </lineage>
</organism>
<keyword evidence="2" id="KW-1185">Reference proteome</keyword>
<accession>A0ABV9CP47</accession>